<protein>
    <recommendedName>
        <fullName evidence="3">Lipoprotein</fullName>
    </recommendedName>
</protein>
<accession>A0A2U1AUM9</accession>
<keyword evidence="2" id="KW-1185">Reference proteome</keyword>
<dbReference type="EMBL" id="QEKH01000018">
    <property type="protein sequence ID" value="PVY40102.1"/>
    <property type="molecule type" value="Genomic_DNA"/>
</dbReference>
<evidence type="ECO:0000313" key="2">
    <source>
        <dbReference type="Proteomes" id="UP000245959"/>
    </source>
</evidence>
<comment type="caution">
    <text evidence="1">The sequence shown here is derived from an EMBL/GenBank/DDBJ whole genome shotgun (WGS) entry which is preliminary data.</text>
</comment>
<dbReference type="GeneID" id="78295815"/>
<evidence type="ECO:0008006" key="3">
    <source>
        <dbReference type="Google" id="ProtNLM"/>
    </source>
</evidence>
<evidence type="ECO:0000313" key="1">
    <source>
        <dbReference type="EMBL" id="PVY40102.1"/>
    </source>
</evidence>
<organism evidence="1 2">
    <name type="scientific">Victivallis vadensis</name>
    <dbReference type="NCBI Taxonomy" id="172901"/>
    <lineage>
        <taxon>Bacteria</taxon>
        <taxon>Pseudomonadati</taxon>
        <taxon>Lentisphaerota</taxon>
        <taxon>Lentisphaeria</taxon>
        <taxon>Victivallales</taxon>
        <taxon>Victivallaceae</taxon>
        <taxon>Victivallis</taxon>
    </lineage>
</organism>
<dbReference type="RefSeq" id="WP_116884520.1">
    <property type="nucleotide sequence ID" value="NZ_CABMMC010000046.1"/>
</dbReference>
<gene>
    <name evidence="1" type="ORF">C8D82_118103</name>
</gene>
<name>A0A2U1AUM9_9BACT</name>
<proteinExistence type="predicted"/>
<reference evidence="1 2" key="1">
    <citation type="submission" date="2018-04" db="EMBL/GenBank/DDBJ databases">
        <title>Genomic Encyclopedia of Type Strains, Phase IV (KMG-IV): sequencing the most valuable type-strain genomes for metagenomic binning, comparative biology and taxonomic classification.</title>
        <authorList>
            <person name="Goeker M."/>
        </authorList>
    </citation>
    <scope>NUCLEOTIDE SEQUENCE [LARGE SCALE GENOMIC DNA]</scope>
    <source>
        <strain evidence="1 2">DSM 14823</strain>
    </source>
</reference>
<dbReference type="PROSITE" id="PS51257">
    <property type="entry name" value="PROKAR_LIPOPROTEIN"/>
    <property type="match status" value="1"/>
</dbReference>
<dbReference type="Proteomes" id="UP000245959">
    <property type="component" value="Unassembled WGS sequence"/>
</dbReference>
<sequence>MSQMISRFLLLTAIGILFLCGCAFPSENVSMVDRLRDVQVQSAIGLIDIVKEELGDASCRNEIEFQISLFHLENSHPTEREKITARLRRLYPAYSFLDREAADGCFADSRSGRRIVIITIAETAVEGDGLISCGGTITYGSLGSSGFTFFFRENSGRFLLEKIQIANAIG</sequence>
<dbReference type="AlphaFoldDB" id="A0A2U1AUM9"/>